<reference evidence="2" key="1">
    <citation type="submission" date="2015-10" db="EMBL/GenBank/DDBJ databases">
        <authorList>
            <person name="Gilbert D.G."/>
        </authorList>
    </citation>
    <scope>NUCLEOTIDE SEQUENCE</scope>
</reference>
<dbReference type="AlphaFoldDB" id="A0A160VJF2"/>
<keyword evidence="1" id="KW-1133">Transmembrane helix</keyword>
<keyword evidence="1" id="KW-0812">Transmembrane</keyword>
<proteinExistence type="predicted"/>
<feature type="transmembrane region" description="Helical" evidence="1">
    <location>
        <begin position="20"/>
        <end position="37"/>
    </location>
</feature>
<name>A0A160VJF2_9ZZZZ</name>
<evidence type="ECO:0000256" key="1">
    <source>
        <dbReference type="SAM" id="Phobius"/>
    </source>
</evidence>
<organism evidence="2">
    <name type="scientific">hydrothermal vent metagenome</name>
    <dbReference type="NCBI Taxonomy" id="652676"/>
    <lineage>
        <taxon>unclassified sequences</taxon>
        <taxon>metagenomes</taxon>
        <taxon>ecological metagenomes</taxon>
    </lineage>
</organism>
<gene>
    <name evidence="2" type="ORF">MGWOODY_Mmi2480</name>
</gene>
<keyword evidence="1" id="KW-0472">Membrane</keyword>
<evidence type="ECO:0000313" key="2">
    <source>
        <dbReference type="EMBL" id="CUV10802.1"/>
    </source>
</evidence>
<sequence>MRDIGYIKVPMVAKPGAGQMIGYMIIMGILLAGSHSNNMI</sequence>
<dbReference type="EMBL" id="FAXC01000503">
    <property type="protein sequence ID" value="CUV10802.1"/>
    <property type="molecule type" value="Genomic_DNA"/>
</dbReference>
<protein>
    <submittedName>
        <fullName evidence="2">Uncharacterized protein</fullName>
    </submittedName>
</protein>
<accession>A0A160VJF2</accession>